<dbReference type="Gene3D" id="1.20.1260.100">
    <property type="entry name" value="TspO/MBR protein"/>
    <property type="match status" value="1"/>
</dbReference>
<feature type="transmembrane region" description="Helical" evidence="6">
    <location>
        <begin position="147"/>
        <end position="169"/>
    </location>
</feature>
<dbReference type="EMBL" id="QORO01000003">
    <property type="protein sequence ID" value="RCK58568.1"/>
    <property type="molecule type" value="Genomic_DNA"/>
</dbReference>
<reference evidence="7 8" key="1">
    <citation type="submission" date="2018-07" db="EMBL/GenBank/DDBJ databases">
        <title>Microbacterium endoborsara sp. nov., a novel actinobacterium isolated from Borszczowia aralocaspica.</title>
        <authorList>
            <person name="An D."/>
        </authorList>
    </citation>
    <scope>NUCLEOTIDE SEQUENCE [LARGE SCALE GENOMIC DNA]</scope>
    <source>
        <strain evidence="7 8">C1.15228</strain>
    </source>
</reference>
<evidence type="ECO:0000256" key="2">
    <source>
        <dbReference type="ARBA" id="ARBA00007524"/>
    </source>
</evidence>
<dbReference type="AlphaFoldDB" id="A0A367XY86"/>
<keyword evidence="4 6" id="KW-1133">Transmembrane helix</keyword>
<keyword evidence="5 6" id="KW-0472">Membrane</keyword>
<dbReference type="PANTHER" id="PTHR10057">
    <property type="entry name" value="PERIPHERAL-TYPE BENZODIAZEPINE RECEPTOR"/>
    <property type="match status" value="1"/>
</dbReference>
<evidence type="ECO:0000313" key="8">
    <source>
        <dbReference type="Proteomes" id="UP000253508"/>
    </source>
</evidence>
<feature type="transmembrane region" description="Helical" evidence="6">
    <location>
        <begin position="12"/>
        <end position="34"/>
    </location>
</feature>
<evidence type="ECO:0000256" key="3">
    <source>
        <dbReference type="ARBA" id="ARBA00022692"/>
    </source>
</evidence>
<name>A0A367XY86_9MICO</name>
<proteinExistence type="inferred from homology"/>
<dbReference type="GO" id="GO:0033013">
    <property type="term" value="P:tetrapyrrole metabolic process"/>
    <property type="evidence" value="ECO:0007669"/>
    <property type="project" value="UniProtKB-ARBA"/>
</dbReference>
<organism evidence="7 8">
    <name type="scientific">Microbacterium sorbitolivorans</name>
    <dbReference type="NCBI Taxonomy" id="1867410"/>
    <lineage>
        <taxon>Bacteria</taxon>
        <taxon>Bacillati</taxon>
        <taxon>Actinomycetota</taxon>
        <taxon>Actinomycetes</taxon>
        <taxon>Micrococcales</taxon>
        <taxon>Microbacteriaceae</taxon>
        <taxon>Microbacterium</taxon>
    </lineage>
</organism>
<dbReference type="CDD" id="cd15904">
    <property type="entry name" value="TSPO_MBR"/>
    <property type="match status" value="1"/>
</dbReference>
<comment type="caution">
    <text evidence="7">The sequence shown here is derived from an EMBL/GenBank/DDBJ whole genome shotgun (WGS) entry which is preliminary data.</text>
</comment>
<dbReference type="Pfam" id="PF03073">
    <property type="entry name" value="TspO_MBR"/>
    <property type="match status" value="1"/>
</dbReference>
<dbReference type="PANTHER" id="PTHR10057:SF0">
    <property type="entry name" value="TRANSLOCATOR PROTEIN"/>
    <property type="match status" value="1"/>
</dbReference>
<evidence type="ECO:0000313" key="7">
    <source>
        <dbReference type="EMBL" id="RCK58568.1"/>
    </source>
</evidence>
<accession>A0A367XY86</accession>
<sequence>MTRTPSLARQIIVAAVILIAVVAVAAGGSLATMGNVDGWYADAEKVPWNPPNALFGPVWSVLYLMIALSGFLLWRWAAKDGRRWDPALTVYVVQLALNAAWTPIFFAGYPVIGEAAWWIALIVMLALIVSVVWYMGLCATRIKTSGWLLAPYLVWIIYASTLNAGVAALN</sequence>
<dbReference type="PIRSF" id="PIRSF005859">
    <property type="entry name" value="PBR"/>
    <property type="match status" value="1"/>
</dbReference>
<dbReference type="OrthoDB" id="9795496at2"/>
<evidence type="ECO:0000256" key="1">
    <source>
        <dbReference type="ARBA" id="ARBA00004141"/>
    </source>
</evidence>
<evidence type="ECO:0000256" key="6">
    <source>
        <dbReference type="SAM" id="Phobius"/>
    </source>
</evidence>
<evidence type="ECO:0000256" key="4">
    <source>
        <dbReference type="ARBA" id="ARBA00022989"/>
    </source>
</evidence>
<feature type="transmembrane region" description="Helical" evidence="6">
    <location>
        <begin position="88"/>
        <end position="109"/>
    </location>
</feature>
<dbReference type="InterPro" id="IPR004307">
    <property type="entry name" value="TspO_MBR"/>
</dbReference>
<dbReference type="RefSeq" id="WP_114118172.1">
    <property type="nucleotide sequence ID" value="NZ_BMHU01000002.1"/>
</dbReference>
<evidence type="ECO:0000256" key="5">
    <source>
        <dbReference type="ARBA" id="ARBA00023136"/>
    </source>
</evidence>
<gene>
    <name evidence="7" type="ORF">DTO57_10440</name>
</gene>
<comment type="subcellular location">
    <subcellularLocation>
        <location evidence="1">Membrane</location>
        <topology evidence="1">Multi-pass membrane protein</topology>
    </subcellularLocation>
</comment>
<dbReference type="GO" id="GO:0016020">
    <property type="term" value="C:membrane"/>
    <property type="evidence" value="ECO:0007669"/>
    <property type="project" value="UniProtKB-SubCell"/>
</dbReference>
<feature type="transmembrane region" description="Helical" evidence="6">
    <location>
        <begin position="115"/>
        <end position="135"/>
    </location>
</feature>
<dbReference type="FunFam" id="1.20.1260.100:FF:000001">
    <property type="entry name" value="translocator protein 2"/>
    <property type="match status" value="1"/>
</dbReference>
<dbReference type="Proteomes" id="UP000253508">
    <property type="component" value="Unassembled WGS sequence"/>
</dbReference>
<keyword evidence="8" id="KW-1185">Reference proteome</keyword>
<protein>
    <submittedName>
        <fullName evidence="7">Tryptophan-rich sensory protein</fullName>
    </submittedName>
</protein>
<keyword evidence="3 6" id="KW-0812">Transmembrane</keyword>
<comment type="similarity">
    <text evidence="2">Belongs to the TspO/BZRP family.</text>
</comment>
<feature type="transmembrane region" description="Helical" evidence="6">
    <location>
        <begin position="54"/>
        <end position="76"/>
    </location>
</feature>
<dbReference type="InterPro" id="IPR038330">
    <property type="entry name" value="TspO/MBR-related_sf"/>
</dbReference>